<dbReference type="SUPFAM" id="SSF56672">
    <property type="entry name" value="DNA/RNA polymerases"/>
    <property type="match status" value="1"/>
</dbReference>
<dbReference type="GO" id="GO:0003676">
    <property type="term" value="F:nucleic acid binding"/>
    <property type="evidence" value="ECO:0007669"/>
    <property type="project" value="InterPro"/>
</dbReference>
<evidence type="ECO:0000313" key="1">
    <source>
        <dbReference type="EMBL" id="CAN74090.1"/>
    </source>
</evidence>
<dbReference type="Gene3D" id="3.30.420.10">
    <property type="entry name" value="Ribonuclease H-like superfamily/Ribonuclease H"/>
    <property type="match status" value="2"/>
</dbReference>
<organism evidence="1">
    <name type="scientific">Vitis vinifera</name>
    <name type="common">Grape</name>
    <dbReference type="NCBI Taxonomy" id="29760"/>
    <lineage>
        <taxon>Eukaryota</taxon>
        <taxon>Viridiplantae</taxon>
        <taxon>Streptophyta</taxon>
        <taxon>Embryophyta</taxon>
        <taxon>Tracheophyta</taxon>
        <taxon>Spermatophyta</taxon>
        <taxon>Magnoliopsida</taxon>
        <taxon>eudicotyledons</taxon>
        <taxon>Gunneridae</taxon>
        <taxon>Pentapetalae</taxon>
        <taxon>rosids</taxon>
        <taxon>Vitales</taxon>
        <taxon>Vitaceae</taxon>
        <taxon>Viteae</taxon>
        <taxon>Vitis</taxon>
    </lineage>
</organism>
<dbReference type="AlphaFoldDB" id="A5B2J6"/>
<proteinExistence type="predicted"/>
<dbReference type="PANTHER" id="PTHR48475">
    <property type="entry name" value="RIBONUCLEASE H"/>
    <property type="match status" value="1"/>
</dbReference>
<name>A5B2J6_VITVI</name>
<evidence type="ECO:0008006" key="2">
    <source>
        <dbReference type="Google" id="ProtNLM"/>
    </source>
</evidence>
<dbReference type="InterPro" id="IPR036397">
    <property type="entry name" value="RNaseH_sf"/>
</dbReference>
<gene>
    <name evidence="1" type="ORF">VITISV_014394</name>
</gene>
<dbReference type="EMBL" id="AM444363">
    <property type="protein sequence ID" value="CAN74090.1"/>
    <property type="molecule type" value="Genomic_DNA"/>
</dbReference>
<sequence length="501" mass="58020">MPGIHPFVASHRLNVTPFSQLVHQKIRRFYSDRQRGSSRPKEVEYSDWLANAVVIPKKRRKWRVYIPMFQPDEEKMALVTPQGLYCYRVITLMIKIFKPLIGRTIEVYIDDIVLNPTKYTFSASIGKFLRFMVTQRGIEVNPDQIKVVLETPTLSSKKELQRFIGRLAALGHRVKHYLTKPPILSNPQSGKQLYMYLVMSNYVVTAILFHHVKDKKIEARLLFMDDFIFELPQKPSYLDEPLREGWWILHVDGTSKASCSETIRLSFPASNNEAEYEAILAGLDISLTLSIIKLKICNDSQLIAATSIATVPVYNTVEMGPGWMHEIMKYIQMGELPNDEKHAHKIHVQATRFTLINSSLYRRSFEESYLKCLNNPKTYPWSFVLWGMDIVGLLPIATMQKKFLLIVTDYFNKWVEAEAYASIKDKDGFYGHTEQHPGGLQGPLLSPSPMEWKLLFQLRLANWTCPYIMTKVEDSRAYHLQTLDEVPLLCPWNVSNLKQYY</sequence>
<reference evidence="1" key="1">
    <citation type="journal article" date="2007" name="PLoS ONE">
        <title>The first genome sequence of an elite grapevine cultivar (Pinot noir Vitis vinifera L.): coping with a highly heterozygous genome.</title>
        <authorList>
            <person name="Velasco R."/>
            <person name="Zharkikh A."/>
            <person name="Troggio M."/>
            <person name="Cartwright D.A."/>
            <person name="Cestaro A."/>
            <person name="Pruss D."/>
            <person name="Pindo M."/>
            <person name="FitzGerald L.M."/>
            <person name="Vezzulli S."/>
            <person name="Reid J."/>
            <person name="Malacarne G."/>
            <person name="Iliev D."/>
            <person name="Coppola G."/>
            <person name="Wardell B."/>
            <person name="Micheletti D."/>
            <person name="Macalma T."/>
            <person name="Facci M."/>
            <person name="Mitchell J.T."/>
            <person name="Perazzolli M."/>
            <person name="Eldredge G."/>
            <person name="Gatto P."/>
            <person name="Oyzerski R."/>
            <person name="Moretto M."/>
            <person name="Gutin N."/>
            <person name="Stefanini M."/>
            <person name="Chen Y."/>
            <person name="Segala C."/>
            <person name="Davenport C."/>
            <person name="Dematte L."/>
            <person name="Mraz A."/>
            <person name="Battilana J."/>
            <person name="Stormo K."/>
            <person name="Costa F."/>
            <person name="Tao Q."/>
            <person name="Si-Ammour A."/>
            <person name="Harkins T."/>
            <person name="Lackey A."/>
            <person name="Perbost C."/>
            <person name="Taillon B."/>
            <person name="Stella A."/>
            <person name="Solovyev V."/>
            <person name="Fawcett J.A."/>
            <person name="Sterck L."/>
            <person name="Vandepoele K."/>
            <person name="Grando S.M."/>
            <person name="Toppo S."/>
            <person name="Moser C."/>
            <person name="Lanchbury J."/>
            <person name="Bogden R."/>
            <person name="Skolnick M."/>
            <person name="Sgaramella V."/>
            <person name="Bhatnagar S.K."/>
            <person name="Fontana P."/>
            <person name="Gutin A."/>
            <person name="Van de Peer Y."/>
            <person name="Salamini F."/>
            <person name="Viola R."/>
        </authorList>
    </citation>
    <scope>NUCLEOTIDE SEQUENCE</scope>
</reference>
<dbReference type="InterPro" id="IPR043502">
    <property type="entry name" value="DNA/RNA_pol_sf"/>
</dbReference>
<dbReference type="PANTHER" id="PTHR48475:SF2">
    <property type="entry name" value="RIBONUCLEASE H"/>
    <property type="match status" value="1"/>
</dbReference>
<protein>
    <recommendedName>
        <fullName evidence="2">Reverse transcriptase domain-containing protein</fullName>
    </recommendedName>
</protein>
<accession>A5B2J6</accession>